<comment type="caution">
    <text evidence="2">The sequence shown here is derived from an EMBL/GenBank/DDBJ whole genome shotgun (WGS) entry which is preliminary data.</text>
</comment>
<sequence>MIAPLLFTIAAAHAAPIPADPAAIVSLSARENGEACTKDGRWCVSLVPARDGARPVVRAGATTRAPADQARKDDEDAPSVWPRLVVLGDGRFLAGVQSELSTGYSGGGGNATRVKLYEVTVDRPGGRAILDQPIRASLTIRACFDEKDSAKRLDACHDEYGFSARLGLVPGGAGRLPILSYTTSAWAFPRGASRSSDSTTRPPLRKTDLVRQADPKCSFTRRFTFDAGTGSYRPDQPFPACGDYTEL</sequence>
<organism evidence="2 3">
    <name type="scientific">Sphingomonas rustica</name>
    <dbReference type="NCBI Taxonomy" id="3103142"/>
    <lineage>
        <taxon>Bacteria</taxon>
        <taxon>Pseudomonadati</taxon>
        <taxon>Pseudomonadota</taxon>
        <taxon>Alphaproteobacteria</taxon>
        <taxon>Sphingomonadales</taxon>
        <taxon>Sphingomonadaceae</taxon>
        <taxon>Sphingomonas</taxon>
    </lineage>
</organism>
<dbReference type="EMBL" id="JBDIZK010000005">
    <property type="protein sequence ID" value="MEN3747648.1"/>
    <property type="molecule type" value="Genomic_DNA"/>
</dbReference>
<name>A0ABV0B7T7_9SPHN</name>
<evidence type="ECO:0000313" key="2">
    <source>
        <dbReference type="EMBL" id="MEN3747648.1"/>
    </source>
</evidence>
<accession>A0ABV0B7T7</accession>
<dbReference type="Proteomes" id="UP001427805">
    <property type="component" value="Unassembled WGS sequence"/>
</dbReference>
<gene>
    <name evidence="2" type="ORF">TPR58_10745</name>
</gene>
<feature type="region of interest" description="Disordered" evidence="1">
    <location>
        <begin position="190"/>
        <end position="209"/>
    </location>
</feature>
<dbReference type="RefSeq" id="WP_346246645.1">
    <property type="nucleotide sequence ID" value="NZ_JBDIZK010000005.1"/>
</dbReference>
<reference evidence="2 3" key="1">
    <citation type="submission" date="2024-05" db="EMBL/GenBank/DDBJ databases">
        <title>Sphingomonas sp. HF-S3 16S ribosomal RNA gene Genome sequencing and assembly.</title>
        <authorList>
            <person name="Lee H."/>
        </authorList>
    </citation>
    <scope>NUCLEOTIDE SEQUENCE [LARGE SCALE GENOMIC DNA]</scope>
    <source>
        <strain evidence="2 3">HF-S3</strain>
    </source>
</reference>
<evidence type="ECO:0000313" key="3">
    <source>
        <dbReference type="Proteomes" id="UP001427805"/>
    </source>
</evidence>
<evidence type="ECO:0000256" key="1">
    <source>
        <dbReference type="SAM" id="MobiDB-lite"/>
    </source>
</evidence>
<proteinExistence type="predicted"/>
<protein>
    <submittedName>
        <fullName evidence="2">Uncharacterized protein</fullName>
    </submittedName>
</protein>
<keyword evidence="3" id="KW-1185">Reference proteome</keyword>